<dbReference type="EMBL" id="LZYB01000002">
    <property type="protein sequence ID" value="OBV11640.1"/>
    <property type="molecule type" value="Genomic_DNA"/>
</dbReference>
<protein>
    <recommendedName>
        <fullName evidence="3">SnoaL-like domain-containing protein</fullName>
    </recommendedName>
</protein>
<name>A0A1A7BKE0_9SPHN</name>
<comment type="caution">
    <text evidence="1">The sequence shown here is derived from an EMBL/GenBank/DDBJ whole genome shotgun (WGS) entry which is preliminary data.</text>
</comment>
<keyword evidence="2" id="KW-1185">Reference proteome</keyword>
<reference evidence="1 2" key="1">
    <citation type="submission" date="2016-06" db="EMBL/GenBank/DDBJ databases">
        <title>Genome sequence of Porphyrobacter dokdonensis DSW-74.</title>
        <authorList>
            <person name="Kim J.F."/>
            <person name="Song J.Y."/>
        </authorList>
    </citation>
    <scope>NUCLEOTIDE SEQUENCE [LARGE SCALE GENOMIC DNA]</scope>
    <source>
        <strain evidence="1 2">DSW-74</strain>
    </source>
</reference>
<dbReference type="STRING" id="1300349.I603_1083"/>
<accession>A0A1A7BKE0</accession>
<gene>
    <name evidence="1" type="ORF">I603_1083</name>
</gene>
<dbReference type="SUPFAM" id="SSF54427">
    <property type="entry name" value="NTF2-like"/>
    <property type="match status" value="1"/>
</dbReference>
<dbReference type="Gene3D" id="3.10.450.50">
    <property type="match status" value="1"/>
</dbReference>
<proteinExistence type="predicted"/>
<evidence type="ECO:0000313" key="2">
    <source>
        <dbReference type="Proteomes" id="UP000092484"/>
    </source>
</evidence>
<evidence type="ECO:0008006" key="3">
    <source>
        <dbReference type="Google" id="ProtNLM"/>
    </source>
</evidence>
<sequence length="172" mass="18666">MVEPEIDLADRRRIVPDMNPAALLAAFGAALSLGVPVHASTAQCPDPATAPAEIEQTIHDFFAALRVADKAPFEQVTTSSFYAFDVGQRFPGAALVDAVVDALGNGVEINWNLGPMDTNLRCDVAWSQWENTGSAGTPPDVRPVRWLESAVLVHDGKRWKLDFFHSQRAAAR</sequence>
<organism evidence="1 2">
    <name type="scientific">Erythrobacter dokdonensis DSW-74</name>
    <dbReference type="NCBI Taxonomy" id="1300349"/>
    <lineage>
        <taxon>Bacteria</taxon>
        <taxon>Pseudomonadati</taxon>
        <taxon>Pseudomonadota</taxon>
        <taxon>Alphaproteobacteria</taxon>
        <taxon>Sphingomonadales</taxon>
        <taxon>Erythrobacteraceae</taxon>
        <taxon>Erythrobacter/Porphyrobacter group</taxon>
        <taxon>Erythrobacter</taxon>
    </lineage>
</organism>
<dbReference type="AlphaFoldDB" id="A0A1A7BKE0"/>
<dbReference type="Proteomes" id="UP000092484">
    <property type="component" value="Unassembled WGS sequence"/>
</dbReference>
<evidence type="ECO:0000313" key="1">
    <source>
        <dbReference type="EMBL" id="OBV11640.1"/>
    </source>
</evidence>
<dbReference type="InterPro" id="IPR032710">
    <property type="entry name" value="NTF2-like_dom_sf"/>
</dbReference>